<comment type="caution">
    <text evidence="3">The sequence shown here is derived from an EMBL/GenBank/DDBJ whole genome shotgun (WGS) entry which is preliminary data.</text>
</comment>
<sequence length="122" mass="13222">MKHFYIFLLLGGIFFVLNPAPVFAQTTWQNCTQNGIATLRCIPLVINNIVNASMIFAGVVAIFFIILSGIKLMLSGGDQVAVEKAKKTLTFAIMGLVIISLAFAIINFVGSRVGFTPLDINI</sequence>
<evidence type="ECO:0000313" key="3">
    <source>
        <dbReference type="EMBL" id="KKQ13882.1"/>
    </source>
</evidence>
<dbReference type="AlphaFoldDB" id="A0A0G0F7H2"/>
<dbReference type="Pfam" id="PF18895">
    <property type="entry name" value="T4SS_pilin"/>
    <property type="match status" value="1"/>
</dbReference>
<feature type="transmembrane region" description="Helical" evidence="1">
    <location>
        <begin position="48"/>
        <end position="67"/>
    </location>
</feature>
<organism evidence="3 4">
    <name type="scientific">Candidatus Daviesbacteria bacterium GW2011_GWA1_36_8</name>
    <dbReference type="NCBI Taxonomy" id="1618417"/>
    <lineage>
        <taxon>Bacteria</taxon>
        <taxon>Candidatus Daviesiibacteriota</taxon>
    </lineage>
</organism>
<feature type="chain" id="PRO_5002532108" description="TrbC/VIRB2 family protein" evidence="2">
    <location>
        <begin position="25"/>
        <end position="122"/>
    </location>
</feature>
<protein>
    <recommendedName>
        <fullName evidence="5">TrbC/VIRB2 family protein</fullName>
    </recommendedName>
</protein>
<dbReference type="EMBL" id="LBSJ01000043">
    <property type="protein sequence ID" value="KKQ13882.1"/>
    <property type="molecule type" value="Genomic_DNA"/>
</dbReference>
<keyword evidence="1" id="KW-1133">Transmembrane helix</keyword>
<proteinExistence type="predicted"/>
<dbReference type="Proteomes" id="UP000034448">
    <property type="component" value="Unassembled WGS sequence"/>
</dbReference>
<dbReference type="InterPro" id="IPR043993">
    <property type="entry name" value="T4SS_pilin"/>
</dbReference>
<evidence type="ECO:0000313" key="4">
    <source>
        <dbReference type="Proteomes" id="UP000034448"/>
    </source>
</evidence>
<keyword evidence="1" id="KW-0472">Membrane</keyword>
<reference evidence="3 4" key="1">
    <citation type="journal article" date="2015" name="Nature">
        <title>rRNA introns, odd ribosomes, and small enigmatic genomes across a large radiation of phyla.</title>
        <authorList>
            <person name="Brown C.T."/>
            <person name="Hug L.A."/>
            <person name="Thomas B.C."/>
            <person name="Sharon I."/>
            <person name="Castelle C.J."/>
            <person name="Singh A."/>
            <person name="Wilkins M.J."/>
            <person name="Williams K.H."/>
            <person name="Banfield J.F."/>
        </authorList>
    </citation>
    <scope>NUCLEOTIDE SEQUENCE [LARGE SCALE GENOMIC DNA]</scope>
</reference>
<accession>A0A0G0F7H2</accession>
<gene>
    <name evidence="3" type="ORF">US28_C0043G0013</name>
</gene>
<name>A0A0G0F7H2_9BACT</name>
<evidence type="ECO:0000256" key="1">
    <source>
        <dbReference type="SAM" id="Phobius"/>
    </source>
</evidence>
<feature type="transmembrane region" description="Helical" evidence="1">
    <location>
        <begin position="88"/>
        <end position="109"/>
    </location>
</feature>
<evidence type="ECO:0008006" key="5">
    <source>
        <dbReference type="Google" id="ProtNLM"/>
    </source>
</evidence>
<evidence type="ECO:0000256" key="2">
    <source>
        <dbReference type="SAM" id="SignalP"/>
    </source>
</evidence>
<keyword evidence="1" id="KW-0812">Transmembrane</keyword>
<feature type="signal peptide" evidence="2">
    <location>
        <begin position="1"/>
        <end position="24"/>
    </location>
</feature>
<keyword evidence="2" id="KW-0732">Signal</keyword>